<keyword evidence="4" id="KW-0804">Transcription</keyword>
<dbReference type="SUPFAM" id="SSF88946">
    <property type="entry name" value="Sigma2 domain of RNA polymerase sigma factors"/>
    <property type="match status" value="1"/>
</dbReference>
<feature type="domain" description="RNA polymerase sigma-70 region 2" evidence="5">
    <location>
        <begin position="28"/>
        <end position="93"/>
    </location>
</feature>
<keyword evidence="2" id="KW-0805">Transcription regulation</keyword>
<dbReference type="Pfam" id="PF08281">
    <property type="entry name" value="Sigma70_r4_2"/>
    <property type="match status" value="1"/>
</dbReference>
<evidence type="ECO:0000256" key="4">
    <source>
        <dbReference type="ARBA" id="ARBA00023163"/>
    </source>
</evidence>
<dbReference type="NCBIfam" id="TIGR02985">
    <property type="entry name" value="Sig70_bacteroi1"/>
    <property type="match status" value="1"/>
</dbReference>
<reference evidence="7" key="1">
    <citation type="submission" date="2011-09" db="EMBL/GenBank/DDBJ databases">
        <title>The permanent draft genome of Mucilaginibacter paludis DSM 18603.</title>
        <authorList>
            <consortium name="US DOE Joint Genome Institute (JGI-PGF)"/>
            <person name="Lucas S."/>
            <person name="Han J."/>
            <person name="Lapidus A."/>
            <person name="Bruce D."/>
            <person name="Goodwin L."/>
            <person name="Pitluck S."/>
            <person name="Peters L."/>
            <person name="Kyrpides N."/>
            <person name="Mavromatis K."/>
            <person name="Ivanova N."/>
            <person name="Mikhailova N."/>
            <person name="Held B."/>
            <person name="Detter J.C."/>
            <person name="Tapia R."/>
            <person name="Han C."/>
            <person name="Land M."/>
            <person name="Hauser L."/>
            <person name="Markowitz V."/>
            <person name="Cheng J.-F."/>
            <person name="Hugenholtz P."/>
            <person name="Woyke T."/>
            <person name="Wu D."/>
            <person name="Tindall B."/>
            <person name="Brambilla E."/>
            <person name="Klenk H.-P."/>
            <person name="Eisen J.A."/>
        </authorList>
    </citation>
    <scope>NUCLEOTIDE SEQUENCE [LARGE SCALE GENOMIC DNA]</scope>
    <source>
        <strain evidence="7">DSM 18603</strain>
    </source>
</reference>
<evidence type="ECO:0000256" key="3">
    <source>
        <dbReference type="ARBA" id="ARBA00023082"/>
    </source>
</evidence>
<dbReference type="GO" id="GO:0003677">
    <property type="term" value="F:DNA binding"/>
    <property type="evidence" value="ECO:0007669"/>
    <property type="project" value="InterPro"/>
</dbReference>
<dbReference type="OrthoDB" id="659569at2"/>
<dbReference type="STRING" id="714943.Mucpa_2141"/>
<dbReference type="PANTHER" id="PTHR43133:SF46">
    <property type="entry name" value="RNA POLYMERASE SIGMA-70 FACTOR ECF SUBFAMILY"/>
    <property type="match status" value="1"/>
</dbReference>
<keyword evidence="3" id="KW-0731">Sigma factor</keyword>
<feature type="domain" description="RNA polymerase sigma factor 70 region 4 type 2" evidence="6">
    <location>
        <begin position="125"/>
        <end position="175"/>
    </location>
</feature>
<organism evidence="7 8">
    <name type="scientific">Mucilaginibacter paludis DSM 18603</name>
    <dbReference type="NCBI Taxonomy" id="714943"/>
    <lineage>
        <taxon>Bacteria</taxon>
        <taxon>Pseudomonadati</taxon>
        <taxon>Bacteroidota</taxon>
        <taxon>Sphingobacteriia</taxon>
        <taxon>Sphingobacteriales</taxon>
        <taxon>Sphingobacteriaceae</taxon>
        <taxon>Mucilaginibacter</taxon>
    </lineage>
</organism>
<dbReference type="InterPro" id="IPR013324">
    <property type="entry name" value="RNA_pol_sigma_r3/r4-like"/>
</dbReference>
<comment type="similarity">
    <text evidence="1">Belongs to the sigma-70 factor family. ECF subfamily.</text>
</comment>
<protein>
    <submittedName>
        <fullName evidence="7">RNA polymerase, sigma-24 subunit, ECF subfamily</fullName>
    </submittedName>
</protein>
<dbReference type="RefSeq" id="WP_008506332.1">
    <property type="nucleotide sequence ID" value="NZ_CM001403.1"/>
</dbReference>
<dbReference type="GO" id="GO:0006352">
    <property type="term" value="P:DNA-templated transcription initiation"/>
    <property type="evidence" value="ECO:0007669"/>
    <property type="project" value="InterPro"/>
</dbReference>
<dbReference type="eggNOG" id="COG1595">
    <property type="taxonomic scope" value="Bacteria"/>
</dbReference>
<dbReference type="GO" id="GO:0016987">
    <property type="term" value="F:sigma factor activity"/>
    <property type="evidence" value="ECO:0007669"/>
    <property type="project" value="UniProtKB-KW"/>
</dbReference>
<evidence type="ECO:0000256" key="1">
    <source>
        <dbReference type="ARBA" id="ARBA00010641"/>
    </source>
</evidence>
<dbReference type="HOGENOM" id="CLU_047691_4_1_10"/>
<dbReference type="InterPro" id="IPR013325">
    <property type="entry name" value="RNA_pol_sigma_r2"/>
</dbReference>
<dbReference type="Pfam" id="PF04542">
    <property type="entry name" value="Sigma70_r2"/>
    <property type="match status" value="1"/>
</dbReference>
<dbReference type="InterPro" id="IPR007627">
    <property type="entry name" value="RNA_pol_sigma70_r2"/>
</dbReference>
<sequence>MSIYNEYTDQELAALLTQGNRLAFAEVYDRYKGVLFVHAFKRLNNQEEAEDVIHDLFATLWNKRDELNINSQLSGYLYTAVRNRIFKMINRKKIESEYMASLDTSIDQSNFITDHKVRESELAKLIEKEIDGLPSKMREVFILSRQQNLNHKQIAEKLGISEQTVSKQITNALKILRIRLGLVVYLLYLFKF</sequence>
<dbReference type="CDD" id="cd06171">
    <property type="entry name" value="Sigma70_r4"/>
    <property type="match status" value="1"/>
</dbReference>
<dbReference type="InterPro" id="IPR014284">
    <property type="entry name" value="RNA_pol_sigma-70_dom"/>
</dbReference>
<dbReference type="InterPro" id="IPR013249">
    <property type="entry name" value="RNA_pol_sigma70_r4_t2"/>
</dbReference>
<evidence type="ECO:0000259" key="6">
    <source>
        <dbReference type="Pfam" id="PF08281"/>
    </source>
</evidence>
<evidence type="ECO:0000256" key="2">
    <source>
        <dbReference type="ARBA" id="ARBA00023015"/>
    </source>
</evidence>
<evidence type="ECO:0000313" key="8">
    <source>
        <dbReference type="Proteomes" id="UP000002774"/>
    </source>
</evidence>
<dbReference type="InterPro" id="IPR039425">
    <property type="entry name" value="RNA_pol_sigma-70-like"/>
</dbReference>
<keyword evidence="8" id="KW-1185">Reference proteome</keyword>
<dbReference type="InterPro" id="IPR036388">
    <property type="entry name" value="WH-like_DNA-bd_sf"/>
</dbReference>
<evidence type="ECO:0000313" key="7">
    <source>
        <dbReference type="EMBL" id="EHQ26280.1"/>
    </source>
</evidence>
<dbReference type="NCBIfam" id="TIGR02937">
    <property type="entry name" value="sigma70-ECF"/>
    <property type="match status" value="1"/>
</dbReference>
<dbReference type="AlphaFoldDB" id="H1YFZ2"/>
<accession>H1YFZ2</accession>
<dbReference type="PANTHER" id="PTHR43133">
    <property type="entry name" value="RNA POLYMERASE ECF-TYPE SIGMA FACTO"/>
    <property type="match status" value="1"/>
</dbReference>
<dbReference type="Gene3D" id="1.10.1740.10">
    <property type="match status" value="1"/>
</dbReference>
<dbReference type="InterPro" id="IPR014327">
    <property type="entry name" value="RNA_pol_sigma70_bacteroid"/>
</dbReference>
<name>H1YFZ2_9SPHI</name>
<dbReference type="EMBL" id="CM001403">
    <property type="protein sequence ID" value="EHQ26280.1"/>
    <property type="molecule type" value="Genomic_DNA"/>
</dbReference>
<dbReference type="Gene3D" id="1.10.10.10">
    <property type="entry name" value="Winged helix-like DNA-binding domain superfamily/Winged helix DNA-binding domain"/>
    <property type="match status" value="1"/>
</dbReference>
<proteinExistence type="inferred from homology"/>
<dbReference type="Proteomes" id="UP000002774">
    <property type="component" value="Chromosome"/>
</dbReference>
<dbReference type="SUPFAM" id="SSF88659">
    <property type="entry name" value="Sigma3 and sigma4 domains of RNA polymerase sigma factors"/>
    <property type="match status" value="1"/>
</dbReference>
<evidence type="ECO:0000259" key="5">
    <source>
        <dbReference type="Pfam" id="PF04542"/>
    </source>
</evidence>
<gene>
    <name evidence="7" type="ORF">Mucpa_2141</name>
</gene>